<proteinExistence type="predicted"/>
<protein>
    <submittedName>
        <fullName evidence="1">Actin filament-coating protein tropomyosin protein</fullName>
    </submittedName>
</protein>
<evidence type="ECO:0000313" key="1">
    <source>
        <dbReference type="EMBL" id="KAH7679187.1"/>
    </source>
</evidence>
<evidence type="ECO:0000313" key="2">
    <source>
        <dbReference type="Proteomes" id="UP000827976"/>
    </source>
</evidence>
<comment type="caution">
    <text evidence="1">The sequence shown here is derived from an EMBL/GenBank/DDBJ whole genome shotgun (WGS) entry which is preliminary data.</text>
</comment>
<organism evidence="1 2">
    <name type="scientific">Dioscorea alata</name>
    <name type="common">Purple yam</name>
    <dbReference type="NCBI Taxonomy" id="55571"/>
    <lineage>
        <taxon>Eukaryota</taxon>
        <taxon>Viridiplantae</taxon>
        <taxon>Streptophyta</taxon>
        <taxon>Embryophyta</taxon>
        <taxon>Tracheophyta</taxon>
        <taxon>Spermatophyta</taxon>
        <taxon>Magnoliopsida</taxon>
        <taxon>Liliopsida</taxon>
        <taxon>Dioscoreales</taxon>
        <taxon>Dioscoreaceae</taxon>
        <taxon>Dioscorea</taxon>
    </lineage>
</organism>
<accession>A0ACB7VWH3</accession>
<name>A0ACB7VWH3_DIOAL</name>
<sequence length="1446" mass="162297">MAGDVVLDQSATNPCCAELKKKYKKLEKGRNALRQAVDLLEHETTKLIAERDHFKKAYEDEQSGRQTKNDAQEQQSGIRHDLEKEIHDLRSELSSYKESACTRSVEELQIGISKGEMEIKRLKDLLEKEAKRADSEKKKADAENKKAEQAWNLLKMEKSSIEEQRSVCSRSLEELQIGISKGEMEIKKLKDLLEKEKKRADLEKKKADAESKRAAEAWKLLKVEKSRIEDQRKIAETERKNADDTKRISEIERNKAEEYRLRLERVQIETADIRDKSVADAIKKVEAQRQKASNEKKRADSERRKVEEQNRLVELERRKAIEQNACISRLSEQLDEEKRRREELEKMLKGTVPVHGACKNCLRFRGRKNKSDKDIDGADVKLLRQQLKLSKKQAKYAKKVAQLEKEKMSFIKHQLYLLKQDFIPFSCRLNLLDNHLSNCGEHTEAKEKIPEASELPNFNLHNGLLACKPYNFNSQSDFGLINTCYKDSQNSSGLAREGIGNQLSRGSCTRPISGTNSEWESPVGDPFRKKSQSSAICSTTTSLSHKEFMGSQGRDALVVSASTNLAKNHSNLSTTIPEVTGEFAEMGVVAEKADRKHLKRMLVSLDKGNEASERGSNRSRKKRKILDALETVKWLCSEDNDLGFKIRRELSSMRDIFSGEGRCCTKFCSQTIEKPKHLDAERSPLTKKTDDPFMSKTYPCKKAIDAVSNDSAALLCFENLVSGDYMKLLNLDSDLDERRYREAVEVPLSPTLPEIDLNCFQLCGDDARYLVEGPSRSETEARNAVAFHALDVVKPEIESNALKPQVSKDREQLVDMDRDLHSSKEAGANIASNKDFGSPRDNILNNSVKNASQVANGPDKAHGTIEGNVELHQSPSKVGSSFLHAGNAAQTRIHQDSDMVEETALEVPVASADTCPQEETDRFVLKKDSMCLVVFSNTNNEGSLSKIFLALNTAANKNCTDPWANFYTRSILHALAFESDLLPQEKVSVFFSLLLHFTSGMTSASSTFVTNEEFLACCKSIATEIIRVISDEKGMPLFQDSCQLNILVNLIQDFLVVGKVLVCDKSHTQSIDSHNEFQCLEGRCLLFKDATSSQLVAGSILLASICAELDHIPFLLETSYKIIRMCRRDTSWVLSVLHIFASVCGRKFFTQENYSSLLSAIGLVVSFLEEKQASVSKSTCFSGESDVGSSFSPCEECPFSASASSKDKFMSSLLNVLHDHAMVAIRHPTPQNTVMTLVPEIPESVATCEHSTDVRQEFGSLITDCGTSCPLSKYKKQAADCSDHVTEKNLCVFSDIISLVELVAYYQSWEWTCDKIMPRLASITQSCVDDNFTAALCLLLGQLARHGVEACGYQHKGIAEVRHHLHIILTKCLGGKRSLPVQFAAVHSLLNLLPVSFTEIIDLHLEIMTEDAEQSDHIKLMRKWFSLLNKEHQSLSLNLFMSGQVP</sequence>
<keyword evidence="2" id="KW-1185">Reference proteome</keyword>
<dbReference type="Proteomes" id="UP000827976">
    <property type="component" value="Chromosome 6"/>
</dbReference>
<reference evidence="2" key="1">
    <citation type="journal article" date="2022" name="Nat. Commun.">
        <title>Chromosome evolution and the genetic basis of agronomically important traits in greater yam.</title>
        <authorList>
            <person name="Bredeson J.V."/>
            <person name="Lyons J.B."/>
            <person name="Oniyinde I.O."/>
            <person name="Okereke N.R."/>
            <person name="Kolade O."/>
            <person name="Nnabue I."/>
            <person name="Nwadili C.O."/>
            <person name="Hribova E."/>
            <person name="Parker M."/>
            <person name="Nwogha J."/>
            <person name="Shu S."/>
            <person name="Carlson J."/>
            <person name="Kariba R."/>
            <person name="Muthemba S."/>
            <person name="Knop K."/>
            <person name="Barton G.J."/>
            <person name="Sherwood A.V."/>
            <person name="Lopez-Montes A."/>
            <person name="Asiedu R."/>
            <person name="Jamnadass R."/>
            <person name="Muchugi A."/>
            <person name="Goodstein D."/>
            <person name="Egesi C.N."/>
            <person name="Featherston J."/>
            <person name="Asfaw A."/>
            <person name="Simpson G.G."/>
            <person name="Dolezel J."/>
            <person name="Hendre P.S."/>
            <person name="Van Deynze A."/>
            <person name="Kumar P.L."/>
            <person name="Obidiegwu J.E."/>
            <person name="Bhattacharjee R."/>
            <person name="Rokhsar D.S."/>
        </authorList>
    </citation>
    <scope>NUCLEOTIDE SEQUENCE [LARGE SCALE GENOMIC DNA]</scope>
    <source>
        <strain evidence="2">cv. TDa95/00328</strain>
    </source>
</reference>
<gene>
    <name evidence="1" type="ORF">IHE45_06G043000</name>
</gene>
<dbReference type="EMBL" id="CM037016">
    <property type="protein sequence ID" value="KAH7679187.1"/>
    <property type="molecule type" value="Genomic_DNA"/>
</dbReference>